<gene>
    <name evidence="2" type="ORF">CRG98_038542</name>
</gene>
<dbReference type="Pfam" id="PF04525">
    <property type="entry name" value="LOR"/>
    <property type="match status" value="1"/>
</dbReference>
<proteinExistence type="inferred from homology"/>
<name>A0A2I0IAI3_PUNGR</name>
<dbReference type="STRING" id="22663.A0A2I0IAI3"/>
<reference evidence="2 3" key="1">
    <citation type="submission" date="2017-11" db="EMBL/GenBank/DDBJ databases">
        <title>De-novo sequencing of pomegranate (Punica granatum L.) genome.</title>
        <authorList>
            <person name="Akparov Z."/>
            <person name="Amiraslanov A."/>
            <person name="Hajiyeva S."/>
            <person name="Abbasov M."/>
            <person name="Kaur K."/>
            <person name="Hamwieh A."/>
            <person name="Solovyev V."/>
            <person name="Salamov A."/>
            <person name="Braich B."/>
            <person name="Kosarev P."/>
            <person name="Mahmoud A."/>
            <person name="Hajiyev E."/>
            <person name="Babayeva S."/>
            <person name="Izzatullayeva V."/>
            <person name="Mammadov A."/>
            <person name="Mammadov A."/>
            <person name="Sharifova S."/>
            <person name="Ojaghi J."/>
            <person name="Eynullazada K."/>
            <person name="Bayramov B."/>
            <person name="Abdulazimova A."/>
            <person name="Shahmuradov I."/>
        </authorList>
    </citation>
    <scope>NUCLEOTIDE SEQUENCE [LARGE SCALE GENOMIC DNA]</scope>
    <source>
        <strain evidence="3">cv. AG2017</strain>
        <tissue evidence="2">Leaf</tissue>
    </source>
</reference>
<dbReference type="Gene3D" id="2.40.160.200">
    <property type="entry name" value="LURP1-related"/>
    <property type="match status" value="1"/>
</dbReference>
<organism evidence="2 3">
    <name type="scientific">Punica granatum</name>
    <name type="common">Pomegranate</name>
    <dbReference type="NCBI Taxonomy" id="22663"/>
    <lineage>
        <taxon>Eukaryota</taxon>
        <taxon>Viridiplantae</taxon>
        <taxon>Streptophyta</taxon>
        <taxon>Embryophyta</taxon>
        <taxon>Tracheophyta</taxon>
        <taxon>Spermatophyta</taxon>
        <taxon>Magnoliopsida</taxon>
        <taxon>eudicotyledons</taxon>
        <taxon>Gunneridae</taxon>
        <taxon>Pentapetalae</taxon>
        <taxon>rosids</taxon>
        <taxon>malvids</taxon>
        <taxon>Myrtales</taxon>
        <taxon>Lythraceae</taxon>
        <taxon>Punica</taxon>
    </lineage>
</organism>
<dbReference type="PANTHER" id="PTHR31087:SF95">
    <property type="entry name" value="EXPRESSED PROTEIN"/>
    <property type="match status" value="1"/>
</dbReference>
<dbReference type="PANTHER" id="PTHR31087">
    <property type="match status" value="1"/>
</dbReference>
<comment type="similarity">
    <text evidence="1">Belongs to the LOR family.</text>
</comment>
<dbReference type="SUPFAM" id="SSF54518">
    <property type="entry name" value="Tubby C-terminal domain-like"/>
    <property type="match status" value="1"/>
</dbReference>
<dbReference type="InterPro" id="IPR025659">
    <property type="entry name" value="Tubby-like_C"/>
</dbReference>
<evidence type="ECO:0000313" key="3">
    <source>
        <dbReference type="Proteomes" id="UP000233551"/>
    </source>
</evidence>
<dbReference type="InterPro" id="IPR038595">
    <property type="entry name" value="LOR_sf"/>
</dbReference>
<protein>
    <submittedName>
        <fullName evidence="2">Uncharacterized protein</fullName>
    </submittedName>
</protein>
<dbReference type="OrthoDB" id="680369at2759"/>
<keyword evidence="3" id="KW-1185">Reference proteome</keyword>
<evidence type="ECO:0000256" key="1">
    <source>
        <dbReference type="ARBA" id="ARBA00005437"/>
    </source>
</evidence>
<dbReference type="GeneID" id="116192033"/>
<accession>A0A2I0IAI3</accession>
<dbReference type="InterPro" id="IPR007612">
    <property type="entry name" value="LOR"/>
</dbReference>
<dbReference type="AlphaFoldDB" id="A0A2I0IAI3"/>
<evidence type="ECO:0000313" key="2">
    <source>
        <dbReference type="EMBL" id="PKI41014.1"/>
    </source>
</evidence>
<sequence>MSRIHPAVTNKSSELLREIHEGGRCDSNQCPSKFTVWKKSSMSFEGTDGFTVFDEYGRLTFRVDNYSRKNDRTGGGGGGLVLMDGSGKALLTLRPKGLSMQRGWNAYGGDCTGRGQSRKFRLFSMRKSLAIPFLDYNSSYKDEAKPELEAEVFIGGSRGPEFRIEGSFRRRNCCIRRTSTGEIVAKISRKRVNPKVLLSNEVFSLVVQPGLDNGLIMGFIVVLDRICCRPIGPLLCSC</sequence>
<comment type="caution">
    <text evidence="2">The sequence shown here is derived from an EMBL/GenBank/DDBJ whole genome shotgun (WGS) entry which is preliminary data.</text>
</comment>
<dbReference type="EMBL" id="PGOL01003458">
    <property type="protein sequence ID" value="PKI41014.1"/>
    <property type="molecule type" value="Genomic_DNA"/>
</dbReference>
<dbReference type="Proteomes" id="UP000233551">
    <property type="component" value="Unassembled WGS sequence"/>
</dbReference>